<accession>A0ABT0J783</accession>
<reference evidence="2 3" key="1">
    <citation type="submission" date="2022-02" db="EMBL/GenBank/DDBJ databases">
        <title>The car tank lid bacteriome: a reservoir of bacteria with potential in bioremediation of fuel.</title>
        <authorList>
            <person name="Vidal-Verdu A."/>
            <person name="Gomez-Martinez D."/>
            <person name="Latorre-Perez A."/>
            <person name="Pereto J."/>
            <person name="Porcar M."/>
        </authorList>
    </citation>
    <scope>NUCLEOTIDE SEQUENCE [LARGE SCALE GENOMIC DNA]</scope>
    <source>
        <strain evidence="2 3">4D.3</strain>
    </source>
</reference>
<feature type="transmembrane region" description="Helical" evidence="1">
    <location>
        <begin position="56"/>
        <end position="81"/>
    </location>
</feature>
<dbReference type="RefSeq" id="WP_416345186.1">
    <property type="nucleotide sequence ID" value="NZ_JALQCY010000005.1"/>
</dbReference>
<sequence>MSAPPPVAPFRLLGRRTDAALVSMQRALLASLAVIVVVTADYGWRMLDERWPFFMAYALMIWAVLPVLLTLTVTFVVTLLTDVELPLWAPATLAALATGSWTAWAVGLDSGGAAYGLVLALGIVAVTLVMGASRPWWWRALLTALVAAATAAAVVVVLSW</sequence>
<feature type="transmembrane region" description="Helical" evidence="1">
    <location>
        <begin position="113"/>
        <end position="130"/>
    </location>
</feature>
<feature type="transmembrane region" description="Helical" evidence="1">
    <location>
        <begin position="136"/>
        <end position="158"/>
    </location>
</feature>
<keyword evidence="1" id="KW-0472">Membrane</keyword>
<evidence type="ECO:0000256" key="1">
    <source>
        <dbReference type="SAM" id="Phobius"/>
    </source>
</evidence>
<keyword evidence="1" id="KW-1133">Transmembrane helix</keyword>
<name>A0ABT0J783_9MICO</name>
<keyword evidence="3" id="KW-1185">Reference proteome</keyword>
<evidence type="ECO:0008006" key="4">
    <source>
        <dbReference type="Google" id="ProtNLM"/>
    </source>
</evidence>
<proteinExistence type="predicted"/>
<protein>
    <recommendedName>
        <fullName evidence="4">Sensor histidine kinase</fullName>
    </recommendedName>
</protein>
<comment type="caution">
    <text evidence="2">The sequence shown here is derived from an EMBL/GenBank/DDBJ whole genome shotgun (WGS) entry which is preliminary data.</text>
</comment>
<dbReference type="Proteomes" id="UP001651050">
    <property type="component" value="Unassembled WGS sequence"/>
</dbReference>
<organism evidence="2 3">
    <name type="scientific">Isoptericola peretonis</name>
    <dbReference type="NCBI Taxonomy" id="2918523"/>
    <lineage>
        <taxon>Bacteria</taxon>
        <taxon>Bacillati</taxon>
        <taxon>Actinomycetota</taxon>
        <taxon>Actinomycetes</taxon>
        <taxon>Micrococcales</taxon>
        <taxon>Promicromonosporaceae</taxon>
        <taxon>Isoptericola</taxon>
    </lineage>
</organism>
<gene>
    <name evidence="2" type="ORF">M1843_16420</name>
</gene>
<feature type="transmembrane region" description="Helical" evidence="1">
    <location>
        <begin position="87"/>
        <end position="106"/>
    </location>
</feature>
<feature type="transmembrane region" description="Helical" evidence="1">
    <location>
        <begin position="20"/>
        <end position="44"/>
    </location>
</feature>
<evidence type="ECO:0000313" key="2">
    <source>
        <dbReference type="EMBL" id="MCK9795336.1"/>
    </source>
</evidence>
<evidence type="ECO:0000313" key="3">
    <source>
        <dbReference type="Proteomes" id="UP001651050"/>
    </source>
</evidence>
<keyword evidence="1" id="KW-0812">Transmembrane</keyword>
<dbReference type="EMBL" id="JALQCY010000005">
    <property type="protein sequence ID" value="MCK9795336.1"/>
    <property type="molecule type" value="Genomic_DNA"/>
</dbReference>